<proteinExistence type="predicted"/>
<dbReference type="PROSITE" id="PS51186">
    <property type="entry name" value="GNAT"/>
    <property type="match status" value="1"/>
</dbReference>
<comment type="caution">
    <text evidence="2">The sequence shown here is derived from an EMBL/GenBank/DDBJ whole genome shotgun (WGS) entry which is preliminary data.</text>
</comment>
<organism evidence="2 3">
    <name type="scientific">Acinetobacter halotolerans</name>
    <dbReference type="NCBI Taxonomy" id="1752076"/>
    <lineage>
        <taxon>Bacteria</taxon>
        <taxon>Pseudomonadati</taxon>
        <taxon>Pseudomonadota</taxon>
        <taxon>Gammaproteobacteria</taxon>
        <taxon>Moraxellales</taxon>
        <taxon>Moraxellaceae</taxon>
        <taxon>Acinetobacter</taxon>
    </lineage>
</organism>
<keyword evidence="3" id="KW-1185">Reference proteome</keyword>
<dbReference type="SUPFAM" id="SSF55729">
    <property type="entry name" value="Acyl-CoA N-acyltransferases (Nat)"/>
    <property type="match status" value="1"/>
</dbReference>
<accession>A0A4Q6XF69</accession>
<dbReference type="PANTHER" id="PTHR13355">
    <property type="entry name" value="GLUCOSAMINE 6-PHOSPHATE N-ACETYLTRANSFERASE"/>
    <property type="match status" value="1"/>
</dbReference>
<dbReference type="GO" id="GO:0004343">
    <property type="term" value="F:glucosamine 6-phosphate N-acetyltransferase activity"/>
    <property type="evidence" value="ECO:0007669"/>
    <property type="project" value="TreeGrafter"/>
</dbReference>
<dbReference type="CDD" id="cd04301">
    <property type="entry name" value="NAT_SF"/>
    <property type="match status" value="1"/>
</dbReference>
<dbReference type="AlphaFoldDB" id="A0A4Q6XF69"/>
<keyword evidence="2" id="KW-0808">Transferase</keyword>
<dbReference type="PANTHER" id="PTHR13355:SF11">
    <property type="entry name" value="GLUCOSAMINE 6-PHOSPHATE N-ACETYLTRANSFERASE"/>
    <property type="match status" value="1"/>
</dbReference>
<name>A0A4Q6XF69_9GAMM</name>
<evidence type="ECO:0000313" key="2">
    <source>
        <dbReference type="EMBL" id="RZF50871.1"/>
    </source>
</evidence>
<dbReference type="InterPro" id="IPR016181">
    <property type="entry name" value="Acyl_CoA_acyltransferase"/>
</dbReference>
<protein>
    <submittedName>
        <fullName evidence="2">GNAT family N-acetyltransferase</fullName>
    </submittedName>
</protein>
<dbReference type="Proteomes" id="UP000292110">
    <property type="component" value="Unassembled WGS sequence"/>
</dbReference>
<dbReference type="EMBL" id="SGIM01000010">
    <property type="protein sequence ID" value="RZF50871.1"/>
    <property type="molecule type" value="Genomic_DNA"/>
</dbReference>
<feature type="domain" description="N-acetyltransferase" evidence="1">
    <location>
        <begin position="1"/>
        <end position="143"/>
    </location>
</feature>
<dbReference type="InterPro" id="IPR000182">
    <property type="entry name" value="GNAT_dom"/>
</dbReference>
<evidence type="ECO:0000313" key="3">
    <source>
        <dbReference type="Proteomes" id="UP000292110"/>
    </source>
</evidence>
<dbReference type="Gene3D" id="3.40.630.30">
    <property type="match status" value="1"/>
</dbReference>
<dbReference type="RefSeq" id="WP_130162651.1">
    <property type="nucleotide sequence ID" value="NZ_SGIM01000010.1"/>
</dbReference>
<dbReference type="InterPro" id="IPR039143">
    <property type="entry name" value="GNPNAT1-like"/>
</dbReference>
<evidence type="ECO:0000259" key="1">
    <source>
        <dbReference type="PROSITE" id="PS51186"/>
    </source>
</evidence>
<reference evidence="2 3" key="1">
    <citation type="submission" date="2019-02" db="EMBL/GenBank/DDBJ databases">
        <title>The draft genome of Acinetobacter halotolerans strain JCM 31009.</title>
        <authorList>
            <person name="Qin J."/>
            <person name="Feng Y."/>
            <person name="Nemec A."/>
            <person name="Zong Z."/>
        </authorList>
    </citation>
    <scope>NUCLEOTIDE SEQUENCE [LARGE SCALE GENOMIC DNA]</scope>
    <source>
        <strain evidence="2 3">JCM 31009</strain>
    </source>
</reference>
<sequence>MHLFCVKHGQWDQLQLQHDAKHIRELVFIREQNISEQDEWDEQDQLSEHFVVYAQDRAIATARLLPDHHLGRVAVLQEYRGHGIGQLIMLEMIAYAKSQNRPFLQLSAQMHATLFYEKLGFVAQGDEYDECGIPHIEMIMPITEKV</sequence>
<gene>
    <name evidence="2" type="ORF">EXE30_12395</name>
</gene>
<dbReference type="Pfam" id="PF13673">
    <property type="entry name" value="Acetyltransf_10"/>
    <property type="match status" value="1"/>
</dbReference>